<organism evidence="3">
    <name type="scientific">Salvia splendens</name>
    <name type="common">Scarlet sage</name>
    <dbReference type="NCBI Taxonomy" id="180675"/>
    <lineage>
        <taxon>Eukaryota</taxon>
        <taxon>Viridiplantae</taxon>
        <taxon>Streptophyta</taxon>
        <taxon>Embryophyta</taxon>
        <taxon>Tracheophyta</taxon>
        <taxon>Spermatophyta</taxon>
        <taxon>Magnoliopsida</taxon>
        <taxon>eudicotyledons</taxon>
        <taxon>Gunneridae</taxon>
        <taxon>Pentapetalae</taxon>
        <taxon>asterids</taxon>
        <taxon>lamiids</taxon>
        <taxon>Lamiales</taxon>
        <taxon>Lamiaceae</taxon>
        <taxon>Nepetoideae</taxon>
        <taxon>Mentheae</taxon>
        <taxon>Salviinae</taxon>
        <taxon>Salvia</taxon>
        <taxon>Salvia subgen. Calosphace</taxon>
        <taxon>core Calosphace</taxon>
    </lineage>
</organism>
<keyword evidence="4" id="KW-1185">Reference proteome</keyword>
<reference evidence="3" key="2">
    <citation type="submission" date="2020-08" db="EMBL/GenBank/DDBJ databases">
        <title>Plant Genome Project.</title>
        <authorList>
            <person name="Zhang R.-G."/>
        </authorList>
    </citation>
    <scope>NUCLEOTIDE SEQUENCE</scope>
    <source>
        <strain evidence="3">Huo1</strain>
        <tissue evidence="3">Leaf</tissue>
    </source>
</reference>
<feature type="transmembrane region" description="Helical" evidence="1">
    <location>
        <begin position="142"/>
        <end position="161"/>
    </location>
</feature>
<feature type="transmembrane region" description="Helical" evidence="1">
    <location>
        <begin position="219"/>
        <end position="237"/>
    </location>
</feature>
<dbReference type="Pfam" id="PF07786">
    <property type="entry name" value="HGSNAT_cat"/>
    <property type="match status" value="1"/>
</dbReference>
<dbReference type="AlphaFoldDB" id="A0A8X8YEU1"/>
<evidence type="ECO:0000256" key="1">
    <source>
        <dbReference type="SAM" id="Phobius"/>
    </source>
</evidence>
<feature type="transmembrane region" description="Helical" evidence="1">
    <location>
        <begin position="72"/>
        <end position="89"/>
    </location>
</feature>
<accession>A0A8X8YEU1</accession>
<feature type="transmembrane region" description="Helical" evidence="1">
    <location>
        <begin position="181"/>
        <end position="199"/>
    </location>
</feature>
<feature type="transmembrane region" description="Helical" evidence="1">
    <location>
        <begin position="358"/>
        <end position="379"/>
    </location>
</feature>
<sequence>MASYKLIRDGGDEGTLDLRAKNCALRIDNGGGHGGDVESAYLKSNTPSSRLKPPVLAGAGGNAKCTPPSGRLISLDVFRGLTVVLMIIVDNAGRLIPSINHSPWNGLTLADFVMPFFLFMVGVSLGLVYKNMTCRVAATKKAILRAGKLLVLGIFLQGGYFHGLSKLTYGVDLEQLRWMGILQRIAVAYWVAAMCEIWLRNEEIVDSRKSLLKKYRWQWATAFVLSTVYLLMLYGLYVPDWEYHIPIEASFRAEVFKVKCGVRANTGPACNAAGMIDRAVLGIQRLYRKPIYARTQQCSINSPDYGPLPPDAPSWCRAPFDPEGLLSTVMAIVTCLLGLQYGHVIVHFKEHKKRLSLWSYPSMGFMLLGLMCHILGMHINKALYSFSYTCVTVGLAGILLATIYLVVDVRGWRRFTMVLEWMGKNALLIYILVACNILPLILQGFYWKEPHNNILTLIGIGKLDEGGEGRGLLEASAAAAIFVDAASTYRIHVQTLLIHIL</sequence>
<evidence type="ECO:0000313" key="3">
    <source>
        <dbReference type="EMBL" id="KAG6429367.1"/>
    </source>
</evidence>
<gene>
    <name evidence="3" type="ORF">SASPL_107417</name>
</gene>
<proteinExistence type="predicted"/>
<dbReference type="PANTHER" id="PTHR31061">
    <property type="entry name" value="LD22376P"/>
    <property type="match status" value="1"/>
</dbReference>
<protein>
    <recommendedName>
        <fullName evidence="2">Heparan-alpha-glucosaminide N-acetyltransferase catalytic domain-containing protein</fullName>
    </recommendedName>
</protein>
<name>A0A8X8YEU1_SALSN</name>
<feature type="domain" description="Heparan-alpha-glucosaminide N-acetyltransferase catalytic" evidence="2">
    <location>
        <begin position="71"/>
        <end position="194"/>
    </location>
</feature>
<feature type="transmembrane region" description="Helical" evidence="1">
    <location>
        <begin position="385"/>
        <end position="407"/>
    </location>
</feature>
<evidence type="ECO:0000259" key="2">
    <source>
        <dbReference type="Pfam" id="PF07786"/>
    </source>
</evidence>
<keyword evidence="1" id="KW-1133">Transmembrane helix</keyword>
<dbReference type="PANTHER" id="PTHR31061:SF24">
    <property type="entry name" value="LD22376P"/>
    <property type="match status" value="1"/>
</dbReference>
<dbReference type="EMBL" id="PNBA02000003">
    <property type="protein sequence ID" value="KAG6429367.1"/>
    <property type="molecule type" value="Genomic_DNA"/>
</dbReference>
<feature type="transmembrane region" description="Helical" evidence="1">
    <location>
        <begin position="109"/>
        <end position="130"/>
    </location>
</feature>
<feature type="transmembrane region" description="Helical" evidence="1">
    <location>
        <begin position="427"/>
        <end position="447"/>
    </location>
</feature>
<feature type="transmembrane region" description="Helical" evidence="1">
    <location>
        <begin position="325"/>
        <end position="346"/>
    </location>
</feature>
<keyword evidence="1" id="KW-0812">Transmembrane</keyword>
<evidence type="ECO:0000313" key="4">
    <source>
        <dbReference type="Proteomes" id="UP000298416"/>
    </source>
</evidence>
<reference evidence="3" key="1">
    <citation type="submission" date="2018-01" db="EMBL/GenBank/DDBJ databases">
        <authorList>
            <person name="Mao J.F."/>
        </authorList>
    </citation>
    <scope>NUCLEOTIDE SEQUENCE</scope>
    <source>
        <strain evidence="3">Huo1</strain>
        <tissue evidence="3">Leaf</tissue>
    </source>
</reference>
<keyword evidence="1" id="KW-0472">Membrane</keyword>
<dbReference type="InterPro" id="IPR012429">
    <property type="entry name" value="HGSNAT_cat"/>
</dbReference>
<comment type="caution">
    <text evidence="3">The sequence shown here is derived from an EMBL/GenBank/DDBJ whole genome shotgun (WGS) entry which is preliminary data.</text>
</comment>
<dbReference type="Proteomes" id="UP000298416">
    <property type="component" value="Unassembled WGS sequence"/>
</dbReference>